<feature type="domain" description="Glycosyl hydrolase family 13 catalytic" evidence="2">
    <location>
        <begin position="16"/>
        <end position="393"/>
    </location>
</feature>
<dbReference type="SMART" id="SM00642">
    <property type="entry name" value="Aamy"/>
    <property type="match status" value="1"/>
</dbReference>
<dbReference type="Gene3D" id="3.90.400.10">
    <property type="entry name" value="Oligo-1,6-glucosidase, Domain 2"/>
    <property type="match status" value="1"/>
</dbReference>
<keyword evidence="3" id="KW-0378">Hydrolase</keyword>
<dbReference type="InterPro" id="IPR006047">
    <property type="entry name" value="GH13_cat_dom"/>
</dbReference>
<dbReference type="Gene3D" id="3.20.20.80">
    <property type="entry name" value="Glycosidases"/>
    <property type="match status" value="1"/>
</dbReference>
<dbReference type="GO" id="GO:0016787">
    <property type="term" value="F:hydrolase activity"/>
    <property type="evidence" value="ECO:0007669"/>
    <property type="project" value="UniProtKB-KW"/>
</dbReference>
<sequence>MPETPDKWWRNAVIYEVYVRSFADGNGDGVGDLVGLRDRLPYLRDLGVDALWLTPIFRSPMVDGGYDVADYRDIDPLFGTLADFDAMLAGAHALDLRVIIDLVPNHTSSTHEWFQQALQALPGEPARARYHFHPPTADDLPPNDWESMFGGAAWTRVPDGEWYLHIFDPTQPDLNWDHPDVRAEFESVLRFWLDRGVDGFRVDVAHGMVKAPGYPHAGAADQIGLLGRRPLPFFDQDGVHDIHRAWRKILDSYPEERIAVAEAWASTPQRLARYTAPDELHQAFNFEFLQADWADPAAVKASIDSCIHAAEAVGAPTTWVLSNHDVHRHPTRLGSLARANAAALLMLALPGSAYVYQGDELGLFEVLDLPDEARQDPRWFRSGGTNPGRDGCRVPLPWEAGEPALGFSPSGAAWLPQPPSWKGIAADVQAGDPASTLELYRAALALRRTVTGPLRWHGSAPGVLDFSRDGLRCVANLSDAPVPLPEVPGSEVALASGTVAGTTLPPDTTVWIIARTARSS</sequence>
<comment type="similarity">
    <text evidence="1">Belongs to the glycosyl hydrolase 13 family.</text>
</comment>
<evidence type="ECO:0000259" key="2">
    <source>
        <dbReference type="SMART" id="SM00642"/>
    </source>
</evidence>
<dbReference type="Pfam" id="PF11941">
    <property type="entry name" value="DUF3459"/>
    <property type="match status" value="1"/>
</dbReference>
<dbReference type="EMBL" id="BAAARV010000081">
    <property type="protein sequence ID" value="GAA2377022.1"/>
    <property type="molecule type" value="Genomic_DNA"/>
</dbReference>
<dbReference type="Pfam" id="PF00128">
    <property type="entry name" value="Alpha-amylase"/>
    <property type="match status" value="1"/>
</dbReference>
<evidence type="ECO:0000256" key="1">
    <source>
        <dbReference type="ARBA" id="ARBA00008061"/>
    </source>
</evidence>
<name>A0ABN3HDZ2_9ACTN</name>
<accession>A0ABN3HDZ2</accession>
<evidence type="ECO:0000313" key="4">
    <source>
        <dbReference type="Proteomes" id="UP001501444"/>
    </source>
</evidence>
<dbReference type="SUPFAM" id="SSF51445">
    <property type="entry name" value="(Trans)glycosidases"/>
    <property type="match status" value="1"/>
</dbReference>
<comment type="caution">
    <text evidence="3">The sequence shown here is derived from an EMBL/GenBank/DDBJ whole genome shotgun (WGS) entry which is preliminary data.</text>
</comment>
<dbReference type="CDD" id="cd11332">
    <property type="entry name" value="AmyAc_OligoGlu_TS"/>
    <property type="match status" value="1"/>
</dbReference>
<keyword evidence="4" id="KW-1185">Reference proteome</keyword>
<protein>
    <submittedName>
        <fullName evidence="3">Glycoside hydrolase family 13 protein</fullName>
    </submittedName>
</protein>
<gene>
    <name evidence="3" type="ORF">GCM10010170_081560</name>
</gene>
<dbReference type="InterPro" id="IPR045857">
    <property type="entry name" value="O16G_dom_2"/>
</dbReference>
<dbReference type="PANTHER" id="PTHR10357">
    <property type="entry name" value="ALPHA-AMYLASE FAMILY MEMBER"/>
    <property type="match status" value="1"/>
</dbReference>
<reference evidence="3 4" key="1">
    <citation type="journal article" date="2019" name="Int. J. Syst. Evol. Microbiol.">
        <title>The Global Catalogue of Microorganisms (GCM) 10K type strain sequencing project: providing services to taxonomists for standard genome sequencing and annotation.</title>
        <authorList>
            <consortium name="The Broad Institute Genomics Platform"/>
            <consortium name="The Broad Institute Genome Sequencing Center for Infectious Disease"/>
            <person name="Wu L."/>
            <person name="Ma J."/>
        </authorList>
    </citation>
    <scope>NUCLEOTIDE SEQUENCE [LARGE SCALE GENOMIC DNA]</scope>
    <source>
        <strain evidence="3 4">JCM 3272</strain>
    </source>
</reference>
<evidence type="ECO:0000313" key="3">
    <source>
        <dbReference type="EMBL" id="GAA2377022.1"/>
    </source>
</evidence>
<dbReference type="InterPro" id="IPR017853">
    <property type="entry name" value="GH"/>
</dbReference>
<dbReference type="RefSeq" id="WP_344618008.1">
    <property type="nucleotide sequence ID" value="NZ_BAAARV010000081.1"/>
</dbReference>
<dbReference type="PANTHER" id="PTHR10357:SF179">
    <property type="entry name" value="NEUTRAL AND BASIC AMINO ACID TRANSPORT PROTEIN RBAT"/>
    <property type="match status" value="1"/>
</dbReference>
<organism evidence="3 4">
    <name type="scientific">Dactylosporangium salmoneum</name>
    <dbReference type="NCBI Taxonomy" id="53361"/>
    <lineage>
        <taxon>Bacteria</taxon>
        <taxon>Bacillati</taxon>
        <taxon>Actinomycetota</taxon>
        <taxon>Actinomycetes</taxon>
        <taxon>Micromonosporales</taxon>
        <taxon>Micromonosporaceae</taxon>
        <taxon>Dactylosporangium</taxon>
    </lineage>
</organism>
<proteinExistence type="inferred from homology"/>
<dbReference type="InterPro" id="IPR022567">
    <property type="entry name" value="DUF3459"/>
</dbReference>
<dbReference type="Proteomes" id="UP001501444">
    <property type="component" value="Unassembled WGS sequence"/>
</dbReference>